<organism evidence="1 2">
    <name type="scientific">Zasmidium cellare</name>
    <name type="common">Wine cellar mold</name>
    <name type="synonym">Racodium cellare</name>
    <dbReference type="NCBI Taxonomy" id="395010"/>
    <lineage>
        <taxon>Eukaryota</taxon>
        <taxon>Fungi</taxon>
        <taxon>Dikarya</taxon>
        <taxon>Ascomycota</taxon>
        <taxon>Pezizomycotina</taxon>
        <taxon>Dothideomycetes</taxon>
        <taxon>Dothideomycetidae</taxon>
        <taxon>Mycosphaerellales</taxon>
        <taxon>Mycosphaerellaceae</taxon>
        <taxon>Zasmidium</taxon>
    </lineage>
</organism>
<protein>
    <submittedName>
        <fullName evidence="1">Uncharacterized protein</fullName>
    </submittedName>
</protein>
<sequence length="132" mass="14329">MGVKHIDPSIDGMDAAIVTGMSRTAVKMCILYWEKAECSQVECSSTHVRARLERACGNNWAGSEEAAVNCASGEGLCRSCTQKKWAVFVKDLADCGVALDAYEAQFDEEEEKKAESACLVPGVTYTKDNLPQ</sequence>
<comment type="caution">
    <text evidence="1">The sequence shown here is derived from an EMBL/GenBank/DDBJ whole genome shotgun (WGS) entry which is preliminary data.</text>
</comment>
<dbReference type="Proteomes" id="UP001305779">
    <property type="component" value="Unassembled WGS sequence"/>
</dbReference>
<name>A0ABR0ES74_ZASCE</name>
<evidence type="ECO:0000313" key="2">
    <source>
        <dbReference type="Proteomes" id="UP001305779"/>
    </source>
</evidence>
<proteinExistence type="predicted"/>
<evidence type="ECO:0000313" key="1">
    <source>
        <dbReference type="EMBL" id="KAK4504239.1"/>
    </source>
</evidence>
<accession>A0ABR0ES74</accession>
<dbReference type="EMBL" id="JAXOVC010000003">
    <property type="protein sequence ID" value="KAK4504239.1"/>
    <property type="molecule type" value="Genomic_DNA"/>
</dbReference>
<reference evidence="1 2" key="1">
    <citation type="journal article" date="2023" name="G3 (Bethesda)">
        <title>A chromosome-level genome assembly of Zasmidium syzygii isolated from banana leaves.</title>
        <authorList>
            <person name="van Westerhoven A.C."/>
            <person name="Mehrabi R."/>
            <person name="Talebi R."/>
            <person name="Steentjes M.B.F."/>
            <person name="Corcolon B."/>
            <person name="Chong P.A."/>
            <person name="Kema G.H.J."/>
            <person name="Seidl M.F."/>
        </authorList>
    </citation>
    <scope>NUCLEOTIDE SEQUENCE [LARGE SCALE GENOMIC DNA]</scope>
    <source>
        <strain evidence="1 2">P124</strain>
    </source>
</reference>
<keyword evidence="2" id="KW-1185">Reference proteome</keyword>
<gene>
    <name evidence="1" type="ORF">PRZ48_005155</name>
</gene>